<gene>
    <name evidence="8" type="ORF">JJB09_00390</name>
</gene>
<evidence type="ECO:0000256" key="3">
    <source>
        <dbReference type="ARBA" id="ARBA00022692"/>
    </source>
</evidence>
<dbReference type="GO" id="GO:0006629">
    <property type="term" value="P:lipid metabolic process"/>
    <property type="evidence" value="ECO:0007669"/>
    <property type="project" value="TreeGrafter"/>
</dbReference>
<reference evidence="8" key="1">
    <citation type="submission" date="2021-01" db="EMBL/GenBank/DDBJ databases">
        <title>Rhizobium sp. strain KVB221 16S ribosomal RNA gene Genome sequencing and assembly.</title>
        <authorList>
            <person name="Kang M."/>
        </authorList>
    </citation>
    <scope>NUCLEOTIDE SEQUENCE</scope>
    <source>
        <strain evidence="8">KVB221</strain>
    </source>
</reference>
<sequence>MSYTETTTTSWFTRIKNALIGILVGIVLILVSIYFLFWNEGRAIQTYRSLVEGAGLVVSVDSARTDPANDGKLIHITGPVKAEGTVSDDQFAVEADGALAIVRNVEMYQWVEKSESKTEKNLGGSEETTTTYSYSKEWRSSPVDSADFKVPDGHENPSFAVDAKRIVVDSATVGAFVLDGSQVANLGDDKQIRLTEEDVSRIGSEIATDRPVKFNQGDIYLGSSASSPQIGDMKIGFERTDLAEASFVGAQKGDRIEAYTSTNGREILLSAAGKKDAPAMFAQAQQENTIITWLIRAGGLLGLFIGFKLMTMILPVLGDVVPFIGSIVSFGTGILALVFTLVVGPLVIAIGWFAYRPALAIGIIASSLLLAAAFIYLRRKAAAAATTQPALGRTG</sequence>
<dbReference type="GO" id="GO:0012505">
    <property type="term" value="C:endomembrane system"/>
    <property type="evidence" value="ECO:0007669"/>
    <property type="project" value="UniProtKB-SubCell"/>
</dbReference>
<dbReference type="RefSeq" id="WP_201651689.1">
    <property type="nucleotide sequence ID" value="NZ_JAEQNC010000001.1"/>
</dbReference>
<feature type="transmembrane region" description="Helical" evidence="7">
    <location>
        <begin position="358"/>
        <end position="377"/>
    </location>
</feature>
<accession>A0A936YIY8</accession>
<evidence type="ECO:0000256" key="4">
    <source>
        <dbReference type="ARBA" id="ARBA00022824"/>
    </source>
</evidence>
<dbReference type="GO" id="GO:0071763">
    <property type="term" value="P:nuclear membrane organization"/>
    <property type="evidence" value="ECO:0007669"/>
    <property type="project" value="TreeGrafter"/>
</dbReference>
<feature type="transmembrane region" description="Helical" evidence="7">
    <location>
        <begin position="18"/>
        <end position="38"/>
    </location>
</feature>
<comment type="subcellular location">
    <subcellularLocation>
        <location evidence="1">Endomembrane system</location>
        <topology evidence="1">Multi-pass membrane protein</topology>
    </subcellularLocation>
    <subcellularLocation>
        <location evidence="2">Endoplasmic reticulum membrane</location>
    </subcellularLocation>
</comment>
<dbReference type="AlphaFoldDB" id="A0A936YIY8"/>
<keyword evidence="4" id="KW-0256">Endoplasmic reticulum</keyword>
<evidence type="ECO:0000256" key="6">
    <source>
        <dbReference type="ARBA" id="ARBA00023136"/>
    </source>
</evidence>
<dbReference type="Pfam" id="PF07787">
    <property type="entry name" value="TMEM43"/>
    <property type="match status" value="1"/>
</dbReference>
<dbReference type="InterPro" id="IPR012430">
    <property type="entry name" value="TMEM43_fam"/>
</dbReference>
<dbReference type="PANTHER" id="PTHR13416:SF2">
    <property type="entry name" value="TRANSMEMBRANE PROTEIN 43"/>
    <property type="match status" value="1"/>
</dbReference>
<organism evidence="8 9">
    <name type="scientific">Rhizobium setariae</name>
    <dbReference type="NCBI Taxonomy" id="2801340"/>
    <lineage>
        <taxon>Bacteria</taxon>
        <taxon>Pseudomonadati</taxon>
        <taxon>Pseudomonadota</taxon>
        <taxon>Alphaproteobacteria</taxon>
        <taxon>Hyphomicrobiales</taxon>
        <taxon>Rhizobiaceae</taxon>
        <taxon>Rhizobium/Agrobacterium group</taxon>
        <taxon>Rhizobium</taxon>
    </lineage>
</organism>
<keyword evidence="5 7" id="KW-1133">Transmembrane helix</keyword>
<dbReference type="Proteomes" id="UP000633219">
    <property type="component" value="Unassembled WGS sequence"/>
</dbReference>
<name>A0A936YIY8_9HYPH</name>
<evidence type="ECO:0000313" key="9">
    <source>
        <dbReference type="Proteomes" id="UP000633219"/>
    </source>
</evidence>
<dbReference type="PANTHER" id="PTHR13416">
    <property type="match status" value="1"/>
</dbReference>
<feature type="transmembrane region" description="Helical" evidence="7">
    <location>
        <begin position="323"/>
        <end position="352"/>
    </location>
</feature>
<evidence type="ECO:0000313" key="8">
    <source>
        <dbReference type="EMBL" id="MBL0370473.1"/>
    </source>
</evidence>
<evidence type="ECO:0000256" key="7">
    <source>
        <dbReference type="SAM" id="Phobius"/>
    </source>
</evidence>
<protein>
    <submittedName>
        <fullName evidence="8">TMEM43 family protein</fullName>
    </submittedName>
</protein>
<dbReference type="EMBL" id="JAEQNC010000001">
    <property type="protein sequence ID" value="MBL0370473.1"/>
    <property type="molecule type" value="Genomic_DNA"/>
</dbReference>
<keyword evidence="9" id="KW-1185">Reference proteome</keyword>
<evidence type="ECO:0000256" key="2">
    <source>
        <dbReference type="ARBA" id="ARBA00004586"/>
    </source>
</evidence>
<keyword evidence="6 7" id="KW-0472">Membrane</keyword>
<comment type="caution">
    <text evidence="8">The sequence shown here is derived from an EMBL/GenBank/DDBJ whole genome shotgun (WGS) entry which is preliminary data.</text>
</comment>
<evidence type="ECO:0000256" key="5">
    <source>
        <dbReference type="ARBA" id="ARBA00022989"/>
    </source>
</evidence>
<feature type="transmembrane region" description="Helical" evidence="7">
    <location>
        <begin position="290"/>
        <end position="311"/>
    </location>
</feature>
<proteinExistence type="predicted"/>
<evidence type="ECO:0000256" key="1">
    <source>
        <dbReference type="ARBA" id="ARBA00004127"/>
    </source>
</evidence>
<keyword evidence="3 7" id="KW-0812">Transmembrane</keyword>